<dbReference type="InterPro" id="IPR017900">
    <property type="entry name" value="4Fe4S_Fe_S_CS"/>
</dbReference>
<dbReference type="Gene3D" id="3.30.70.20">
    <property type="match status" value="2"/>
</dbReference>
<evidence type="ECO:0000256" key="1">
    <source>
        <dbReference type="ARBA" id="ARBA00022485"/>
    </source>
</evidence>
<dbReference type="PROSITE" id="PS51379">
    <property type="entry name" value="4FE4S_FER_2"/>
    <property type="match status" value="3"/>
</dbReference>
<dbReference type="Pfam" id="PF13247">
    <property type="entry name" value="Fer4_11"/>
    <property type="match status" value="1"/>
</dbReference>
<gene>
    <name evidence="7" type="ORF">NB640_08675</name>
</gene>
<dbReference type="PANTHER" id="PTHR42859">
    <property type="entry name" value="OXIDOREDUCTASE"/>
    <property type="match status" value="1"/>
</dbReference>
<dbReference type="GO" id="GO:0051539">
    <property type="term" value="F:4 iron, 4 sulfur cluster binding"/>
    <property type="evidence" value="ECO:0007669"/>
    <property type="project" value="UniProtKB-KW"/>
</dbReference>
<evidence type="ECO:0000313" key="7">
    <source>
        <dbReference type="EMBL" id="WAW09331.1"/>
    </source>
</evidence>
<evidence type="ECO:0000256" key="5">
    <source>
        <dbReference type="ARBA" id="ARBA00023014"/>
    </source>
</evidence>
<evidence type="ECO:0000256" key="4">
    <source>
        <dbReference type="ARBA" id="ARBA00023004"/>
    </source>
</evidence>
<dbReference type="PANTHER" id="PTHR42859:SF17">
    <property type="entry name" value="ELECTRON TRANSPORT PROTEIN HYDN-RELATED"/>
    <property type="match status" value="1"/>
</dbReference>
<protein>
    <submittedName>
        <fullName evidence="7">4Fe-4S dicluster domain-containing protein</fullName>
    </submittedName>
</protein>
<dbReference type="CDD" id="cd10554">
    <property type="entry name" value="HycB_like"/>
    <property type="match status" value="1"/>
</dbReference>
<keyword evidence="8" id="KW-1185">Reference proteome</keyword>
<organism evidence="7 8">
    <name type="scientific">Oxalobacter vibrioformis</name>
    <dbReference type="NCBI Taxonomy" id="933080"/>
    <lineage>
        <taxon>Bacteria</taxon>
        <taxon>Pseudomonadati</taxon>
        <taxon>Pseudomonadota</taxon>
        <taxon>Betaproteobacteria</taxon>
        <taxon>Burkholderiales</taxon>
        <taxon>Oxalobacteraceae</taxon>
        <taxon>Oxalobacter</taxon>
    </lineage>
</organism>
<dbReference type="InterPro" id="IPR050294">
    <property type="entry name" value="RnfB_subfamily"/>
</dbReference>
<dbReference type="Proteomes" id="UP001156215">
    <property type="component" value="Chromosome"/>
</dbReference>
<name>A0A9E9P3P1_9BURK</name>
<keyword evidence="4" id="KW-0408">Iron</keyword>
<dbReference type="AlphaFoldDB" id="A0A9E9P3P1"/>
<feature type="domain" description="4Fe-4S ferredoxin-type" evidence="6">
    <location>
        <begin position="124"/>
        <end position="158"/>
    </location>
</feature>
<keyword evidence="2" id="KW-0479">Metal-binding</keyword>
<dbReference type="RefSeq" id="WP_269308328.1">
    <property type="nucleotide sequence ID" value="NZ_CP098242.1"/>
</dbReference>
<evidence type="ECO:0000259" key="6">
    <source>
        <dbReference type="PROSITE" id="PS51379"/>
    </source>
</evidence>
<dbReference type="SUPFAM" id="SSF54862">
    <property type="entry name" value="4Fe-4S ferredoxins"/>
    <property type="match status" value="1"/>
</dbReference>
<evidence type="ECO:0000256" key="2">
    <source>
        <dbReference type="ARBA" id="ARBA00022723"/>
    </source>
</evidence>
<keyword evidence="5" id="KW-0411">Iron-sulfur</keyword>
<sequence>MNRFVIAEPDKCIGCRTCEVACVLAHPVGAQKGLELAAENFNPRLRLVRSLTLTAPVQCRQCENAPCVNVCPTGALVYDRNTVQLLAERCIGCQSCVIACPFGAMEMVNQPVKEQNLGPLHVKSTISIAQKCDLCINVETGPACMAVCPTKALHLVDPDAIQDKTRRKREKSAFNMPTDAFR</sequence>
<keyword evidence="3" id="KW-0677">Repeat</keyword>
<feature type="domain" description="4Fe-4S ferredoxin-type" evidence="6">
    <location>
        <begin position="2"/>
        <end position="22"/>
    </location>
</feature>
<dbReference type="InterPro" id="IPR017896">
    <property type="entry name" value="4Fe4S_Fe-S-bd"/>
</dbReference>
<dbReference type="EMBL" id="CP098242">
    <property type="protein sequence ID" value="WAW09331.1"/>
    <property type="molecule type" value="Genomic_DNA"/>
</dbReference>
<keyword evidence="1" id="KW-0004">4Fe-4S</keyword>
<dbReference type="Pfam" id="PF12800">
    <property type="entry name" value="Fer4_4"/>
    <property type="match status" value="1"/>
</dbReference>
<proteinExistence type="predicted"/>
<dbReference type="PROSITE" id="PS00198">
    <property type="entry name" value="4FE4S_FER_1"/>
    <property type="match status" value="1"/>
</dbReference>
<evidence type="ECO:0000256" key="3">
    <source>
        <dbReference type="ARBA" id="ARBA00022737"/>
    </source>
</evidence>
<dbReference type="GO" id="GO:0046872">
    <property type="term" value="F:metal ion binding"/>
    <property type="evidence" value="ECO:0007669"/>
    <property type="project" value="UniProtKB-KW"/>
</dbReference>
<evidence type="ECO:0000313" key="8">
    <source>
        <dbReference type="Proteomes" id="UP001156215"/>
    </source>
</evidence>
<reference evidence="7" key="1">
    <citation type="journal article" date="2022" name="Front. Microbiol.">
        <title>New perspectives on an old grouping: The genomic and phenotypic variability of Oxalobacter formigenes and the implications for calcium oxalate stone prevention.</title>
        <authorList>
            <person name="Chmiel J.A."/>
            <person name="Carr C."/>
            <person name="Stuivenberg G.A."/>
            <person name="Venema R."/>
            <person name="Chanyi R.M."/>
            <person name="Al K.F."/>
            <person name="Giguere D."/>
            <person name="Say H."/>
            <person name="Akouris P.P."/>
            <person name="Dominguez Romero S.A."/>
            <person name="Kwong A."/>
            <person name="Tai V."/>
            <person name="Koval S.F."/>
            <person name="Razvi H."/>
            <person name="Bjazevic J."/>
            <person name="Burton J.P."/>
        </authorList>
    </citation>
    <scope>NUCLEOTIDE SEQUENCE</scope>
    <source>
        <strain evidence="7">WoOx3</strain>
    </source>
</reference>
<dbReference type="KEGG" id="ovb:NB640_08675"/>
<feature type="domain" description="4Fe-4S ferredoxin-type" evidence="6">
    <location>
        <begin position="81"/>
        <end position="110"/>
    </location>
</feature>
<accession>A0A9E9P3P1</accession>